<keyword evidence="5" id="KW-1185">Reference proteome</keyword>
<accession>A0ABS8PF39</accession>
<feature type="short sequence motif" description="DGA/G" evidence="2">
    <location>
        <begin position="167"/>
        <end position="169"/>
    </location>
</feature>
<organism evidence="4 5">
    <name type="scientific">Actinomycetospora endophytica</name>
    <dbReference type="NCBI Taxonomy" id="2291215"/>
    <lineage>
        <taxon>Bacteria</taxon>
        <taxon>Bacillati</taxon>
        <taxon>Actinomycetota</taxon>
        <taxon>Actinomycetes</taxon>
        <taxon>Pseudonocardiales</taxon>
        <taxon>Pseudonocardiaceae</taxon>
        <taxon>Actinomycetospora</taxon>
    </lineage>
</organism>
<proteinExistence type="predicted"/>
<sequence>MRAPAAGAIVAALVAAYQRAGKDLHELEDEMRRVQYSKFAEGSLLQRLTGPVGDGLELLLHEGAHSGDYLVEWLEPLLASAGVRTFADLARHDPHDSLGPDERYSLVVHVSDLSRRALVRLPWDYREYGKEPGDQKVVDAVRASMSIPFYFRPVEVTTASGQVTWVDGGLLSNFPITVFDRTDGGTPRWPTWGVKLSARPTTTADEPVRTTLGLAVRALQTLTADWNRYRLAEEGVGRRTVFVDTSGISATDFDLTQDDQNTLFQNGRTAAARFLRQIERTSATTQRSTRGEP</sequence>
<evidence type="ECO:0000259" key="3">
    <source>
        <dbReference type="PROSITE" id="PS51635"/>
    </source>
</evidence>
<dbReference type="PROSITE" id="PS51635">
    <property type="entry name" value="PNPLA"/>
    <property type="match status" value="1"/>
</dbReference>
<dbReference type="InterPro" id="IPR002641">
    <property type="entry name" value="PNPLA_dom"/>
</dbReference>
<dbReference type="Gene3D" id="3.40.1090.10">
    <property type="entry name" value="Cytosolic phospholipase A2 catalytic domain"/>
    <property type="match status" value="1"/>
</dbReference>
<dbReference type="EMBL" id="JAJNDB010000005">
    <property type="protein sequence ID" value="MCD2196130.1"/>
    <property type="molecule type" value="Genomic_DNA"/>
</dbReference>
<evidence type="ECO:0000256" key="2">
    <source>
        <dbReference type="PROSITE-ProRule" id="PRU01161"/>
    </source>
</evidence>
<dbReference type="Proteomes" id="UP001199469">
    <property type="component" value="Unassembled WGS sequence"/>
</dbReference>
<dbReference type="InterPro" id="IPR052580">
    <property type="entry name" value="Lipid_Hydrolase"/>
</dbReference>
<dbReference type="PANTHER" id="PTHR46394:SF1">
    <property type="entry name" value="PNPLA DOMAIN-CONTAINING PROTEIN"/>
    <property type="match status" value="1"/>
</dbReference>
<dbReference type="PANTHER" id="PTHR46394">
    <property type="entry name" value="ANNEXIN"/>
    <property type="match status" value="1"/>
</dbReference>
<feature type="domain" description="PNPLA" evidence="3">
    <location>
        <begin position="1"/>
        <end position="180"/>
    </location>
</feature>
<gene>
    <name evidence="4" type="ORF">LQ327_22415</name>
</gene>
<reference evidence="4 5" key="1">
    <citation type="submission" date="2021-11" db="EMBL/GenBank/DDBJ databases">
        <title>Draft genome sequence of Actinomycetospora sp. SF1 isolated from the rhizosphere soil.</title>
        <authorList>
            <person name="Duangmal K."/>
            <person name="Chantavorakit T."/>
        </authorList>
    </citation>
    <scope>NUCLEOTIDE SEQUENCE [LARGE SCALE GENOMIC DNA]</scope>
    <source>
        <strain evidence="4 5">TBRC 5722</strain>
    </source>
</reference>
<comment type="caution">
    <text evidence="4">The sequence shown here is derived from an EMBL/GenBank/DDBJ whole genome shotgun (WGS) entry which is preliminary data.</text>
</comment>
<dbReference type="Pfam" id="PF01734">
    <property type="entry name" value="Patatin"/>
    <property type="match status" value="1"/>
</dbReference>
<dbReference type="RefSeq" id="WP_230737985.1">
    <property type="nucleotide sequence ID" value="NZ_JAJNDB010000005.1"/>
</dbReference>
<comment type="caution">
    <text evidence="2">Lacks conserved residue(s) required for the propagation of feature annotation.</text>
</comment>
<evidence type="ECO:0000313" key="5">
    <source>
        <dbReference type="Proteomes" id="UP001199469"/>
    </source>
</evidence>
<keyword evidence="1" id="KW-0443">Lipid metabolism</keyword>
<dbReference type="InterPro" id="IPR016035">
    <property type="entry name" value="Acyl_Trfase/lysoPLipase"/>
</dbReference>
<name>A0ABS8PF39_9PSEU</name>
<evidence type="ECO:0000313" key="4">
    <source>
        <dbReference type="EMBL" id="MCD2196130.1"/>
    </source>
</evidence>
<protein>
    <submittedName>
        <fullName evidence="4">Patatin-like phospholipase family protein</fullName>
    </submittedName>
</protein>
<dbReference type="SUPFAM" id="SSF52151">
    <property type="entry name" value="FabD/lysophospholipase-like"/>
    <property type="match status" value="1"/>
</dbReference>
<evidence type="ECO:0000256" key="1">
    <source>
        <dbReference type="ARBA" id="ARBA00023098"/>
    </source>
</evidence>